<feature type="compositionally biased region" description="Gly residues" evidence="1">
    <location>
        <begin position="2997"/>
        <end position="3008"/>
    </location>
</feature>
<comment type="caution">
    <text evidence="3">The sequence shown here is derived from an EMBL/GenBank/DDBJ whole genome shotgun (WGS) entry which is preliminary data.</text>
</comment>
<feature type="region of interest" description="Disordered" evidence="1">
    <location>
        <begin position="2778"/>
        <end position="3043"/>
    </location>
</feature>
<feature type="compositionally biased region" description="Low complexity" evidence="1">
    <location>
        <begin position="308"/>
        <end position="323"/>
    </location>
</feature>
<evidence type="ECO:0000256" key="1">
    <source>
        <dbReference type="SAM" id="MobiDB-lite"/>
    </source>
</evidence>
<feature type="region of interest" description="Disordered" evidence="1">
    <location>
        <begin position="423"/>
        <end position="490"/>
    </location>
</feature>
<dbReference type="Gene3D" id="3.30.565.10">
    <property type="entry name" value="Histidine kinase-like ATPase, C-terminal domain"/>
    <property type="match status" value="1"/>
</dbReference>
<gene>
    <name evidence="3" type="ORF">V1264_000729</name>
</gene>
<feature type="compositionally biased region" description="Pro residues" evidence="1">
    <location>
        <begin position="2778"/>
        <end position="2793"/>
    </location>
</feature>
<feature type="compositionally biased region" description="Low complexity" evidence="1">
    <location>
        <begin position="2874"/>
        <end position="2886"/>
    </location>
</feature>
<feature type="compositionally biased region" description="Low complexity" evidence="1">
    <location>
        <begin position="431"/>
        <end position="449"/>
    </location>
</feature>
<dbReference type="NCBIfam" id="NF047352">
    <property type="entry name" value="P_loop_sacsin"/>
    <property type="match status" value="1"/>
</dbReference>
<evidence type="ECO:0000313" key="4">
    <source>
        <dbReference type="Proteomes" id="UP001374579"/>
    </source>
</evidence>
<keyword evidence="4" id="KW-1185">Reference proteome</keyword>
<dbReference type="InterPro" id="IPR052957">
    <property type="entry name" value="Auxin_embryo_med"/>
</dbReference>
<dbReference type="PANTHER" id="PTHR32387:SF0">
    <property type="entry name" value="PROTEIN NO VEIN"/>
    <property type="match status" value="1"/>
</dbReference>
<feature type="compositionally biased region" description="Low complexity" evidence="1">
    <location>
        <begin position="220"/>
        <end position="232"/>
    </location>
</feature>
<feature type="compositionally biased region" description="Pro residues" evidence="1">
    <location>
        <begin position="464"/>
        <end position="477"/>
    </location>
</feature>
<feature type="compositionally biased region" description="Basic and acidic residues" evidence="1">
    <location>
        <begin position="833"/>
        <end position="848"/>
    </location>
</feature>
<feature type="compositionally biased region" description="Basic and acidic residues" evidence="1">
    <location>
        <begin position="1324"/>
        <end position="1337"/>
    </location>
</feature>
<dbReference type="InterPro" id="IPR058210">
    <property type="entry name" value="SACS/Nov_dom"/>
</dbReference>
<feature type="region of interest" description="Disordered" evidence="1">
    <location>
        <begin position="833"/>
        <end position="857"/>
    </location>
</feature>
<dbReference type="PROSITE" id="PS51644">
    <property type="entry name" value="HTH_OST"/>
    <property type="match status" value="1"/>
</dbReference>
<dbReference type="SUPFAM" id="SSF55874">
    <property type="entry name" value="ATPase domain of HSP90 chaperone/DNA topoisomerase II/histidine kinase"/>
    <property type="match status" value="1"/>
</dbReference>
<dbReference type="Pfam" id="PF25794">
    <property type="entry name" value="SACS"/>
    <property type="match status" value="1"/>
</dbReference>
<dbReference type="InterPro" id="IPR036890">
    <property type="entry name" value="HATPase_C_sf"/>
</dbReference>
<dbReference type="InterPro" id="IPR024975">
    <property type="entry name" value="NOV_C"/>
</dbReference>
<dbReference type="Pfam" id="PF12872">
    <property type="entry name" value="OST-HTH"/>
    <property type="match status" value="2"/>
</dbReference>
<feature type="region of interest" description="Disordered" evidence="1">
    <location>
        <begin position="180"/>
        <end position="368"/>
    </location>
</feature>
<feature type="compositionally biased region" description="Acidic residues" evidence="1">
    <location>
        <begin position="1352"/>
        <end position="1377"/>
    </location>
</feature>
<dbReference type="InterPro" id="IPR025605">
    <property type="entry name" value="OST-HTH/LOTUS_dom"/>
</dbReference>
<evidence type="ECO:0000259" key="2">
    <source>
        <dbReference type="PROSITE" id="PS51644"/>
    </source>
</evidence>
<feature type="compositionally biased region" description="Basic and acidic residues" evidence="1">
    <location>
        <begin position="2973"/>
        <end position="2993"/>
    </location>
</feature>
<feature type="compositionally biased region" description="Basic and acidic residues" evidence="1">
    <location>
        <begin position="2916"/>
        <end position="2939"/>
    </location>
</feature>
<name>A0AAN9C0H8_9CAEN</name>
<dbReference type="PANTHER" id="PTHR32387">
    <property type="entry name" value="WU:FJ29H11"/>
    <property type="match status" value="1"/>
</dbReference>
<reference evidence="3 4" key="1">
    <citation type="submission" date="2024-02" db="EMBL/GenBank/DDBJ databases">
        <title>Chromosome-scale genome assembly of the rough periwinkle Littorina saxatilis.</title>
        <authorList>
            <person name="De Jode A."/>
            <person name="Faria R."/>
            <person name="Formenti G."/>
            <person name="Sims Y."/>
            <person name="Smith T.P."/>
            <person name="Tracey A."/>
            <person name="Wood J.M.D."/>
            <person name="Zagrodzka Z.B."/>
            <person name="Johannesson K."/>
            <person name="Butlin R.K."/>
            <person name="Leder E.H."/>
        </authorList>
    </citation>
    <scope>NUCLEOTIDE SEQUENCE [LARGE SCALE GENOMIC DNA]</scope>
    <source>
        <strain evidence="3">Snail1</strain>
        <tissue evidence="3">Muscle</tissue>
    </source>
</reference>
<feature type="domain" description="HTH OST-type" evidence="2">
    <location>
        <begin position="13"/>
        <end position="89"/>
    </location>
</feature>
<protein>
    <recommendedName>
        <fullName evidence="2">HTH OST-type domain-containing protein</fullName>
    </recommendedName>
</protein>
<accession>A0AAN9C0H8</accession>
<sequence length="3208" mass="359768">MSASGGIDVKKYQRDTVRENLVQLLQENKGKLWLTEIWQTYNQKFRTSMSKKDLGVNKMSDVFAFYPEDFQVTEKFVMLKSSPRVKPVEVKNNVVQLLKENKGRLGLGEIWAAYNRKFRTSVSKKDLGVNKMNDLFADYPAEFELDEQFLILKTYKGQDKYGMPLPSPIKPLWGAAAAQPPFVRPGQGATAQPAASSVHSTPQRGRTPPKTRPAGRPAPSTSEMSISVSSSETDSDSDSDVKITGQDPPEPRPDQKSNSDLKPNGDQKASGDQNSSGFLSFDVNASQQQDSFDVTSSRQREPMVFTNQNQQQQQQPQQQQQKQHFQERWQEKQQQQQFLLQHPQQYLQQRSQAARGPGKGAEGGVSLADLAGGRGRALDAMGQLNQPQPRPLIGMQFPMPLQPQGAGRGQHPGIMAAMAVQNQNQHPDPFQQQRQSRSRMSSESDSSTSGVHPPIQPQPVIQPRAPPPPEPTWPPNNPKLGVPPGVPRERKQVTVTPVPFHRGRLTKEQVEAVAEDCIEMLVEAGDYVSPSRIIQLLLQRYNIRDLRDLQVHGVRYPYNITCINEHERLLSKVNAAIEAFVLSRSMCTLYDLEQSLLEFSPGDKTKFEGLRLGPLQCLPIVYEKFKFPQDEKIPDISTADVLEVLSEYLSKQNKWTAKLEMEEVMAYFVDYYHVNTAYSLGIRIRSLPLAAQVLKKSHRDSANTRQSVVNRCMATVQDEVNMAFQKVKATMFQTVQTESGENVELRRHYFGMHAEAVMLELLEKYRLLLSIDTPTTRNERKRHTNIEHAINQFFLAVQSEPLGRALLHLAVCVGRLDLQEAAMELLAPKEIEEKPGDSAEGSKAEQQKARQPPSKASLMDKVKRYVERCLAQGTLTLSHLDRIEEKLLEDCGFPTFVAMGFGRFLHFLLHDPAPKALLDECGGVSLGGSHHQTQQGRAHMTEVLEFIRQCKAAAITQESDVDRAMCHQFQVTEARLLGYGNMRHLVEAAEKPGKHHSKDYRILYETAFCGKTSEPIRGKREVGILGPQTREAALACLQSCPLLEDLERWSHWSLVFEPQHGSLKDFLQKYGGVHTMHVDGGQKTITTDIVALETEPGCLLRLVSTTSPSQFESAASQGDARAACGHLASLVMGNRGIEHTPMALLANHTRSALFMLHTSSSGVPGGPGQPATGGDPAIQFVLNSLLLLPLRLCVAVANQVFLEPLAQVVGSSRSKTLLLEACSAAQTSNGTTPTPTSGLRQMELARLGCMLGVQEWTRPLTDTFTFPPECITVVMPQQSGPKDKLLGDDDDEFEEEVEEESEEESEEEEDSSASFLSDEEDEKEEKKEKPTKEKEGEKEEEVTEKLAVANKEEEESSEEETDDSSEEEGKEEDGDEKMEEKGKKEKAQRKKTIDDSGINADDKVCTSDSDSKEEIKEETEEDRCQRIINHIRRDEFGVGVELNEDGHRLMRVQQERLGRSLDRLSRDLYSKDTHFVLELVQNADDNSYPEQLMASLESSSAMDECPAVHFIISKEGVMVLNNESGFQEKDVRALCDVGRSTKGKHKYGYIGQKGIGFKSVFRVTSRPEVHSSGFHLCFDVDSGPMGYILPHWCPDPDPQQGWMTKIFLPLKEEMVSEARSLAARFNDIHPSLLLFLHRLRSIHIDNKVEGNQISMRRVDLGDNIVEIHHGMGRTDRWLVVKKQLDASAISLQAKSGIEVESTEIALAFPLQANWQQRQMAPAKQPVFAFLPLRSYGFRFIIQGDFDVPSSREDVDRDSSWNQWLRNEIHTLFIEAFDIFRSHPEFEGLQSLWSYLQFVPLEDEILDFFKPVATHVLQKLRATPCMPVVSASAGNKATIQWKLPSQTVMVQDSLVREVISPELLERHLGLHYVHRDVAAMLSPLLTRSLGVESITSDHLIQVGRSLVAAWGDTVGEDDVTQIAKWLACVYRSMDDFQENSTLISTLRGMKVIPLSTGQLVSLDEVTVFMLSDAGASSDKPAPGKRDPLSVLRQDLQLVHGGLTATGDNEVNSQVSKLLLKLDIKQLSAQDIVHHHILPILRSDQWQKKSMPVLVSYLVYIKEQRGRNNSLINMEELKAVARVLTNHGIKNPATENVHFSPGYGVGLDLRKHLPGYDWTLLDEQYLPASRAEVPSWQEFFSLLGVAKFLIVRQEEVKVKREEIDKTPWAPMKAMWPASQHTYLIQDYVCEELQQLVSNNTVPHAHKDQMKTLFTLLDSQWDSHYVKYSTTKLQSGSSDAVLNDSIPSSFAIALQTLRWLPGVESVVGSAAGVWRVEETETLLPPSLLYVPDPQIKQLLAHTAHYLAVNTSNTSSFIRFLRVKTTLDKSVVRDALVEWGKRDPKTPNEPAIFCTSLMHMKHVYNYLYENLPPKEAQDLFHQHQVIWVPQTEMVDRSHQRTGGRMLGREEVWWQDSSGLFLKYRPSLLEFRSPLADRHPVEHLYREIRETFTSAARMQQGPSQMDFAELLALISAAYNVREEGVLSDVLSIYARIGHYVTTTFEHNSLEMYQQKDQKEKVTNLLKNKKVLASKRQTWVSPADKPMLADDAELEKMFTGKEGVHFLTVDLPKSQQRGGAFQRRRFGAGARDTSQINVDDVLAFVALFNVPQLSEEMQKEEIPEMFVPCSSGQHYLHTIMPYVQRYLVASYPDVHDAHHQAGMAARLKGLLFVKTKKLQVRYTLKSLPDVYEIRDEKCVIMGTHFYFHEKYVESLFEVNKEVAHFFSDGNTDCFKDLRQFLMELQPLLEKNEERELRLMLDRNDVGTLPDMYLPWEVPLPVIPKPPTPPPPPPPLPVQQPVPAAAAGGAEGGDKGEGPTLRAWPPPAPGERRDNPNPNRKTGEGKPLGASIWPPPKAPEEVQRRLDLPSNIHMAPRESADSTPSDTDSASRSHSGHGTGSAHSEAGPGNHTSGSAHSGTGHAHSDQGRREMGERQMSHDGERGAGEGEGEGGAVLRRQDSGVPGDSRKRKSDQLDTETSDSKRPAPDEGTGREESEGQRGEPGSLGHGGQGQAGAVGMATGQPDGNHNNQPRQPGSITRKGWPPYRPKPDHLQLPVWTQLASETEYEELGRGGDLKIPATLTLTESSNRIEIGRWGEQLVFDYLMQQKEMHGDIYDVIWTNEVEETGKPYDFEVICTSGDEAYTVYIEVKATRSSQKEVFEISANEVKFASEQGDHFHIYRIFNAGTTGQVQLVRLTNVSHKLDNKEVRLLMVI</sequence>
<feature type="compositionally biased region" description="Polar residues" evidence="1">
    <location>
        <begin position="189"/>
        <end position="204"/>
    </location>
</feature>
<dbReference type="EMBL" id="JBAMIC010000001">
    <property type="protein sequence ID" value="KAK7114720.1"/>
    <property type="molecule type" value="Genomic_DNA"/>
</dbReference>
<dbReference type="Proteomes" id="UP001374579">
    <property type="component" value="Unassembled WGS sequence"/>
</dbReference>
<evidence type="ECO:0000313" key="3">
    <source>
        <dbReference type="EMBL" id="KAK7114720.1"/>
    </source>
</evidence>
<feature type="compositionally biased region" description="Basic and acidic residues" evidence="1">
    <location>
        <begin position="1400"/>
        <end position="1415"/>
    </location>
</feature>
<dbReference type="Pfam" id="PF13020">
    <property type="entry name" value="NOV_C"/>
    <property type="match status" value="1"/>
</dbReference>
<feature type="compositionally biased region" description="Polar residues" evidence="1">
    <location>
        <begin position="270"/>
        <end position="297"/>
    </location>
</feature>
<feature type="compositionally biased region" description="Basic and acidic residues" evidence="1">
    <location>
        <begin position="249"/>
        <end position="265"/>
    </location>
</feature>
<feature type="compositionally biased region" description="Polar residues" evidence="1">
    <location>
        <begin position="3017"/>
        <end position="3030"/>
    </location>
</feature>
<feature type="compositionally biased region" description="Basic and acidic residues" evidence="1">
    <location>
        <begin position="2851"/>
        <end position="2860"/>
    </location>
</feature>
<feature type="compositionally biased region" description="Low complexity" evidence="1">
    <location>
        <begin position="332"/>
        <end position="352"/>
    </location>
</feature>
<feature type="region of interest" description="Disordered" evidence="1">
    <location>
        <begin position="1275"/>
        <end position="1418"/>
    </location>
</feature>
<proteinExistence type="predicted"/>
<feature type="compositionally biased region" description="Acidic residues" evidence="1">
    <location>
        <begin position="1288"/>
        <end position="1323"/>
    </location>
</feature>
<organism evidence="3 4">
    <name type="scientific">Littorina saxatilis</name>
    <dbReference type="NCBI Taxonomy" id="31220"/>
    <lineage>
        <taxon>Eukaryota</taxon>
        <taxon>Metazoa</taxon>
        <taxon>Spiralia</taxon>
        <taxon>Lophotrochozoa</taxon>
        <taxon>Mollusca</taxon>
        <taxon>Gastropoda</taxon>
        <taxon>Caenogastropoda</taxon>
        <taxon>Littorinimorpha</taxon>
        <taxon>Littorinoidea</taxon>
        <taxon>Littorinidae</taxon>
        <taxon>Littorina</taxon>
    </lineage>
</organism>